<feature type="compositionally biased region" description="Low complexity" evidence="1">
    <location>
        <begin position="531"/>
        <end position="549"/>
    </location>
</feature>
<comment type="caution">
    <text evidence="3">The sequence shown here is derived from an EMBL/GenBank/DDBJ whole genome shotgun (WGS) entry which is preliminary data.</text>
</comment>
<evidence type="ECO:0000256" key="2">
    <source>
        <dbReference type="SAM" id="Phobius"/>
    </source>
</evidence>
<dbReference type="EMBL" id="CALTRL010001884">
    <property type="protein sequence ID" value="CAH7674042.1"/>
    <property type="molecule type" value="Genomic_DNA"/>
</dbReference>
<protein>
    <submittedName>
        <fullName evidence="3">Expressed protein</fullName>
    </submittedName>
</protein>
<accession>A0AAV0AVM0</accession>
<feature type="transmembrane region" description="Helical" evidence="2">
    <location>
        <begin position="326"/>
        <end position="348"/>
    </location>
</feature>
<keyword evidence="2" id="KW-0472">Membrane</keyword>
<reference evidence="3" key="1">
    <citation type="submission" date="2022-06" db="EMBL/GenBank/DDBJ databases">
        <authorList>
            <consortium name="SYNGENTA / RWTH Aachen University"/>
        </authorList>
    </citation>
    <scope>NUCLEOTIDE SEQUENCE</scope>
</reference>
<organism evidence="3 4">
    <name type="scientific">Phakopsora pachyrhizi</name>
    <name type="common">Asian soybean rust disease fungus</name>
    <dbReference type="NCBI Taxonomy" id="170000"/>
    <lineage>
        <taxon>Eukaryota</taxon>
        <taxon>Fungi</taxon>
        <taxon>Dikarya</taxon>
        <taxon>Basidiomycota</taxon>
        <taxon>Pucciniomycotina</taxon>
        <taxon>Pucciniomycetes</taxon>
        <taxon>Pucciniales</taxon>
        <taxon>Phakopsoraceae</taxon>
        <taxon>Phakopsora</taxon>
    </lineage>
</organism>
<proteinExistence type="predicted"/>
<feature type="transmembrane region" description="Helical" evidence="2">
    <location>
        <begin position="66"/>
        <end position="87"/>
    </location>
</feature>
<keyword evidence="2" id="KW-0812">Transmembrane</keyword>
<feature type="transmembrane region" description="Helical" evidence="2">
    <location>
        <begin position="34"/>
        <end position="54"/>
    </location>
</feature>
<sequence length="665" mass="76536">MFLRAYNRRSDSFRLEKSITILIEEPSGSSIMKLVYAILSILGLVYTAFLYISFQLGKRKKKKHPVVNMYIFWAMLNFFNNLLPWFFNVWEIAYPQPKLEMRAAKSSIVFETVRCFACSTSGIFQSYFRIIMASFIAVFAGEAFRIVIKTWNITSSERFRRGSVAGEDEAVAFGRDNISYLNLRQEVSRTSYDHEAGNKIYGEQWLHCRSTIPNYNHKKSQAIKPQRNANFFRSILAPNVLCYIPLFCGMPSLILTLVQFISSNNKIVYLNNTGCRYDSKTVILLEDIILGAALAMTIIYSSLAVSILHAIKRSANSTVKSPLEKSFLFCVAILTSLSVLGFVIKAMIRAVLLDGYEWTIQFFMVISPIVAAVVLTDIECFAVWGDWFKLFFRPKVVRRKNRHRQPRCSASEIPCVKASRPSFGLQYSRRNNSRRSWAPPKPSYSRAHRPISMCIEEDFETEIRHQFRLSRPHSKFYSRFSRRFNYTRKSSYSIFQRPGSLTSRSADSSSKAFGGQESFSKRNFQLLFPNRRTSSSSSQRRLIGRSQSSSRRESLDSQCDSNISSLVVQLNAEELQVKTPVEVYMVMNDWKIQSLEAIHSPDCRTISSQASSSNLIYPKNFYMLHDPDPFTESEARLTLKLEKPAKSINRARKSSLYERLNKYNI</sequence>
<dbReference type="AlphaFoldDB" id="A0AAV0AVM0"/>
<name>A0AAV0AVM0_PHAPC</name>
<gene>
    <name evidence="3" type="ORF">PPACK8108_LOCUS8941</name>
</gene>
<feature type="region of interest" description="Disordered" evidence="1">
    <location>
        <begin position="530"/>
        <end position="557"/>
    </location>
</feature>
<keyword evidence="2" id="KW-1133">Transmembrane helix</keyword>
<feature type="transmembrane region" description="Helical" evidence="2">
    <location>
        <begin position="240"/>
        <end position="262"/>
    </location>
</feature>
<feature type="transmembrane region" description="Helical" evidence="2">
    <location>
        <begin position="282"/>
        <end position="305"/>
    </location>
</feature>
<evidence type="ECO:0000313" key="3">
    <source>
        <dbReference type="EMBL" id="CAH7674042.1"/>
    </source>
</evidence>
<feature type="transmembrane region" description="Helical" evidence="2">
    <location>
        <begin position="127"/>
        <end position="148"/>
    </location>
</feature>
<evidence type="ECO:0000313" key="4">
    <source>
        <dbReference type="Proteomes" id="UP001153365"/>
    </source>
</evidence>
<keyword evidence="4" id="KW-1185">Reference proteome</keyword>
<evidence type="ECO:0000256" key="1">
    <source>
        <dbReference type="SAM" id="MobiDB-lite"/>
    </source>
</evidence>
<feature type="transmembrane region" description="Helical" evidence="2">
    <location>
        <begin position="360"/>
        <end position="385"/>
    </location>
</feature>
<dbReference type="Proteomes" id="UP001153365">
    <property type="component" value="Unassembled WGS sequence"/>
</dbReference>